<dbReference type="OrthoDB" id="6784135at2759"/>
<dbReference type="AlphaFoldDB" id="A0A8K0G899"/>
<organism evidence="3 4">
    <name type="scientific">Ignelater luminosus</name>
    <name type="common">Cucubano</name>
    <name type="synonym">Pyrophorus luminosus</name>
    <dbReference type="NCBI Taxonomy" id="2038154"/>
    <lineage>
        <taxon>Eukaryota</taxon>
        <taxon>Metazoa</taxon>
        <taxon>Ecdysozoa</taxon>
        <taxon>Arthropoda</taxon>
        <taxon>Hexapoda</taxon>
        <taxon>Insecta</taxon>
        <taxon>Pterygota</taxon>
        <taxon>Neoptera</taxon>
        <taxon>Endopterygota</taxon>
        <taxon>Coleoptera</taxon>
        <taxon>Polyphaga</taxon>
        <taxon>Elateriformia</taxon>
        <taxon>Elateroidea</taxon>
        <taxon>Elateridae</taxon>
        <taxon>Agrypninae</taxon>
        <taxon>Pyrophorini</taxon>
        <taxon>Ignelater</taxon>
    </lineage>
</organism>
<evidence type="ECO:0000313" key="3">
    <source>
        <dbReference type="EMBL" id="KAF2889471.1"/>
    </source>
</evidence>
<feature type="region of interest" description="Disordered" evidence="2">
    <location>
        <begin position="141"/>
        <end position="237"/>
    </location>
</feature>
<reference evidence="3" key="1">
    <citation type="submission" date="2019-08" db="EMBL/GenBank/DDBJ databases">
        <title>The genome of the North American firefly Photinus pyralis.</title>
        <authorList>
            <consortium name="Photinus pyralis genome working group"/>
            <person name="Fallon T.R."/>
            <person name="Sander Lower S.E."/>
            <person name="Weng J.-K."/>
        </authorList>
    </citation>
    <scope>NUCLEOTIDE SEQUENCE</scope>
    <source>
        <strain evidence="3">TRF0915ILg1</strain>
        <tissue evidence="3">Whole body</tissue>
    </source>
</reference>
<evidence type="ECO:0000313" key="4">
    <source>
        <dbReference type="Proteomes" id="UP000801492"/>
    </source>
</evidence>
<comment type="caution">
    <text evidence="3">The sequence shown here is derived from an EMBL/GenBank/DDBJ whole genome shotgun (WGS) entry which is preliminary data.</text>
</comment>
<feature type="compositionally biased region" description="Basic residues" evidence="2">
    <location>
        <begin position="192"/>
        <end position="201"/>
    </location>
</feature>
<dbReference type="EMBL" id="VTPC01066370">
    <property type="protein sequence ID" value="KAF2889471.1"/>
    <property type="molecule type" value="Genomic_DNA"/>
</dbReference>
<proteinExistence type="predicted"/>
<feature type="coiled-coil region" evidence="1">
    <location>
        <begin position="420"/>
        <end position="447"/>
    </location>
</feature>
<feature type="non-terminal residue" evidence="3">
    <location>
        <position position="1"/>
    </location>
</feature>
<evidence type="ECO:0000256" key="1">
    <source>
        <dbReference type="SAM" id="Coils"/>
    </source>
</evidence>
<feature type="compositionally biased region" description="Low complexity" evidence="2">
    <location>
        <begin position="169"/>
        <end position="188"/>
    </location>
</feature>
<gene>
    <name evidence="3" type="ORF">ILUMI_16702</name>
</gene>
<name>A0A8K0G899_IGNLU</name>
<feature type="compositionally biased region" description="Polar residues" evidence="2">
    <location>
        <begin position="207"/>
        <end position="229"/>
    </location>
</feature>
<feature type="compositionally biased region" description="Polar residues" evidence="2">
    <location>
        <begin position="141"/>
        <end position="168"/>
    </location>
</feature>
<keyword evidence="1" id="KW-0175">Coiled coil</keyword>
<evidence type="ECO:0000256" key="2">
    <source>
        <dbReference type="SAM" id="MobiDB-lite"/>
    </source>
</evidence>
<dbReference type="Proteomes" id="UP000801492">
    <property type="component" value="Unassembled WGS sequence"/>
</dbReference>
<sequence>MNDEKHFKKIPELNYCIICRKFYTNSCDCLQTLIDTNKNQEISLESNGYSLINKFFCLILIIYNYTSKLLKAKQVIEYKQQIKPKKITLKGFRDIETKQNLFSKYIYLCNDNGHGFNPNCSFYVYMMSVHVEEENQQMRLLNNPNDTSTSASNNQSPETTPRNENFTNTSTSTSSLGSKKSGTGSVLSRISKTLKRKHKNEVKKSPENGNSSLSSASKETTIQKYQSKSKIPIPKSRMRINQKSNISLNPSQKTQSFFRKFMPKSASFKTGLDTKPTKSNSVMVETNERKCHSSTNIRPEKKFSDIKITPQLSEFCIRTRSSSKAFIPESSPFLGCTNLNLDLTTFDGLREAIELSQKLQDSETHLTHIISKYIQDHSFEKELLNVLTSHAKLHLEAERRAQSLAHEMWLQQSEVMKTQEQTLKENLNAVIKQNRQLQEEIESLVKKNEQIWAIKLRQFPEFMRQPGSDSSSMLIENLSKNNNKLRDKLCNMTEQIEEQDREMHILQRKTQLLEQQLRSSNSQVHSFK</sequence>
<keyword evidence="4" id="KW-1185">Reference proteome</keyword>
<protein>
    <submittedName>
        <fullName evidence="3">Uncharacterized protein</fullName>
    </submittedName>
</protein>
<accession>A0A8K0G899</accession>